<organism evidence="3 4">
    <name type="scientific">Tetragonisca angustula</name>
    <dbReference type="NCBI Taxonomy" id="166442"/>
    <lineage>
        <taxon>Eukaryota</taxon>
        <taxon>Metazoa</taxon>
        <taxon>Ecdysozoa</taxon>
        <taxon>Arthropoda</taxon>
        <taxon>Hexapoda</taxon>
        <taxon>Insecta</taxon>
        <taxon>Pterygota</taxon>
        <taxon>Neoptera</taxon>
        <taxon>Endopterygota</taxon>
        <taxon>Hymenoptera</taxon>
        <taxon>Apocrita</taxon>
        <taxon>Aculeata</taxon>
        <taxon>Apoidea</taxon>
        <taxon>Anthophila</taxon>
        <taxon>Apidae</taxon>
        <taxon>Tetragonisca</taxon>
    </lineage>
</organism>
<evidence type="ECO:0000313" key="4">
    <source>
        <dbReference type="Proteomes" id="UP001432146"/>
    </source>
</evidence>
<keyword evidence="4" id="KW-1185">Reference proteome</keyword>
<keyword evidence="2" id="KW-0472">Membrane</keyword>
<keyword evidence="2" id="KW-1133">Transmembrane helix</keyword>
<reference evidence="3 4" key="1">
    <citation type="submission" date="2024-05" db="EMBL/GenBank/DDBJ databases">
        <title>The nuclear and mitochondrial genome assemblies of Tetragonisca angustula (Apidae: Meliponini), a tiny yet remarkable pollinator in the Neotropics.</title>
        <authorList>
            <person name="Ferrari R."/>
            <person name="Ricardo P.C."/>
            <person name="Dias F.C."/>
            <person name="Araujo N.S."/>
            <person name="Soares D.O."/>
            <person name="Zhou Q.-S."/>
            <person name="Zhu C.-D."/>
            <person name="Coutinho L."/>
            <person name="Airas M.C."/>
            <person name="Batista T.M."/>
        </authorList>
    </citation>
    <scope>NUCLEOTIDE SEQUENCE [LARGE SCALE GENOMIC DNA]</scope>
    <source>
        <strain evidence="3">ASF017062</strain>
        <tissue evidence="3">Abdomen</tissue>
    </source>
</reference>
<comment type="caution">
    <text evidence="3">The sequence shown here is derived from an EMBL/GenBank/DDBJ whole genome shotgun (WGS) entry which is preliminary data.</text>
</comment>
<dbReference type="Proteomes" id="UP001432146">
    <property type="component" value="Unassembled WGS sequence"/>
</dbReference>
<feature type="compositionally biased region" description="Basic and acidic residues" evidence="1">
    <location>
        <begin position="54"/>
        <end position="64"/>
    </location>
</feature>
<feature type="transmembrane region" description="Helical" evidence="2">
    <location>
        <begin position="112"/>
        <end position="132"/>
    </location>
</feature>
<feature type="compositionally biased region" description="Low complexity" evidence="1">
    <location>
        <begin position="65"/>
        <end position="76"/>
    </location>
</feature>
<evidence type="ECO:0000313" key="3">
    <source>
        <dbReference type="EMBL" id="KAK9307293.1"/>
    </source>
</evidence>
<sequence length="165" mass="18304">MNEATKFFPFRILYQSTSGFYRQPSGIERYLALFRIMSTTNSGSESSDASVVARSEEREKESAARSRGGSSPSISVSSNRLVGKVIVAVKQVRRSKTSRTSGQRRNESKQKVIALLSICTVFLTCCAVHAIVYRKSAYSDVEDSAISSVYNQLPKWVPQVTKHPV</sequence>
<gene>
    <name evidence="3" type="ORF">QLX08_002315</name>
</gene>
<evidence type="ECO:0000256" key="2">
    <source>
        <dbReference type="SAM" id="Phobius"/>
    </source>
</evidence>
<proteinExistence type="predicted"/>
<feature type="region of interest" description="Disordered" evidence="1">
    <location>
        <begin position="41"/>
        <end position="76"/>
    </location>
</feature>
<accession>A0AAW1ABY0</accession>
<protein>
    <submittedName>
        <fullName evidence="3">Uncharacterized protein</fullName>
    </submittedName>
</protein>
<dbReference type="AlphaFoldDB" id="A0AAW1ABY0"/>
<name>A0AAW1ABY0_9HYME</name>
<dbReference type="EMBL" id="JAWNGG020000031">
    <property type="protein sequence ID" value="KAK9307293.1"/>
    <property type="molecule type" value="Genomic_DNA"/>
</dbReference>
<keyword evidence="2" id="KW-0812">Transmembrane</keyword>
<evidence type="ECO:0000256" key="1">
    <source>
        <dbReference type="SAM" id="MobiDB-lite"/>
    </source>
</evidence>